<protein>
    <recommendedName>
        <fullName evidence="5">Capsule biosynthesis protein</fullName>
    </recommendedName>
</protein>
<keyword evidence="2" id="KW-0472">Membrane</keyword>
<dbReference type="GO" id="GO:0005886">
    <property type="term" value="C:plasma membrane"/>
    <property type="evidence" value="ECO:0007669"/>
    <property type="project" value="TreeGrafter"/>
</dbReference>
<dbReference type="OrthoDB" id="1523414at2"/>
<dbReference type="EMBL" id="QYUK01000011">
    <property type="protein sequence ID" value="RJF89476.1"/>
    <property type="molecule type" value="Genomic_DNA"/>
</dbReference>
<keyword evidence="2" id="KW-0812">Transmembrane</keyword>
<keyword evidence="4" id="KW-1185">Reference proteome</keyword>
<feature type="transmembrane region" description="Helical" evidence="2">
    <location>
        <begin position="269"/>
        <end position="293"/>
    </location>
</feature>
<reference evidence="3 4" key="1">
    <citation type="submission" date="2018-09" db="EMBL/GenBank/DDBJ databases">
        <authorList>
            <person name="Zhu H."/>
        </authorList>
    </citation>
    <scope>NUCLEOTIDE SEQUENCE [LARGE SCALE GENOMIC DNA]</scope>
    <source>
        <strain evidence="3 4">K1W22B-8</strain>
    </source>
</reference>
<dbReference type="RefSeq" id="WP_119781409.1">
    <property type="nucleotide sequence ID" value="NZ_QYUK01000011.1"/>
</dbReference>
<comment type="caution">
    <text evidence="3">The sequence shown here is derived from an EMBL/GenBank/DDBJ whole genome shotgun (WGS) entry which is preliminary data.</text>
</comment>
<keyword evidence="2" id="KW-1133">Transmembrane helix</keyword>
<dbReference type="InterPro" id="IPR050445">
    <property type="entry name" value="Bact_polysacc_biosynth/exp"/>
</dbReference>
<evidence type="ECO:0000256" key="1">
    <source>
        <dbReference type="SAM" id="Coils"/>
    </source>
</evidence>
<dbReference type="PANTHER" id="PTHR32309:SF13">
    <property type="entry name" value="FERRIC ENTEROBACTIN TRANSPORT PROTEIN FEPE"/>
    <property type="match status" value="1"/>
</dbReference>
<evidence type="ECO:0000313" key="4">
    <source>
        <dbReference type="Proteomes" id="UP000284605"/>
    </source>
</evidence>
<dbReference type="AlphaFoldDB" id="A0A418WHF6"/>
<organism evidence="3 4">
    <name type="scientific">Oleomonas cavernae</name>
    <dbReference type="NCBI Taxonomy" id="2320859"/>
    <lineage>
        <taxon>Bacteria</taxon>
        <taxon>Pseudomonadati</taxon>
        <taxon>Pseudomonadota</taxon>
        <taxon>Alphaproteobacteria</taxon>
        <taxon>Acetobacterales</taxon>
        <taxon>Acetobacteraceae</taxon>
        <taxon>Oleomonas</taxon>
    </lineage>
</organism>
<dbReference type="PANTHER" id="PTHR32309">
    <property type="entry name" value="TYROSINE-PROTEIN KINASE"/>
    <property type="match status" value="1"/>
</dbReference>
<feature type="coiled-coil region" evidence="1">
    <location>
        <begin position="152"/>
        <end position="243"/>
    </location>
</feature>
<gene>
    <name evidence="3" type="ORF">D3874_22945</name>
</gene>
<accession>A0A418WHF6</accession>
<evidence type="ECO:0000256" key="2">
    <source>
        <dbReference type="SAM" id="Phobius"/>
    </source>
</evidence>
<evidence type="ECO:0000313" key="3">
    <source>
        <dbReference type="EMBL" id="RJF89476.1"/>
    </source>
</evidence>
<name>A0A418WHF6_9PROT</name>
<sequence length="299" mass="33499">MVEYIRSFDMLRSLDERHHLRELYSSGGLDPLTRLWPWSGDEDFLDLYRGKYLNGGMVEVVLRREDAIITVHVRSFDPESARAIAQSILELTEAFVNNMSARIRTETVADTERAVNEARASVKELRLKLTSFRDISGELDPKATGASKLEAIAALQQQAAELRTELAAKLLVSRETTPEIKGLKARLTSIENEIEAAKATLTGGERENLAATLESYEALVIDREYAEERLKAATSLLDRARALAQERDRFVIRIVTPRLPDQATEPYRVINFFTIMLVALTAYGIVALAVAGVRDHRGI</sequence>
<proteinExistence type="predicted"/>
<evidence type="ECO:0008006" key="5">
    <source>
        <dbReference type="Google" id="ProtNLM"/>
    </source>
</evidence>
<dbReference type="Proteomes" id="UP000284605">
    <property type="component" value="Unassembled WGS sequence"/>
</dbReference>
<dbReference type="GO" id="GO:0004713">
    <property type="term" value="F:protein tyrosine kinase activity"/>
    <property type="evidence" value="ECO:0007669"/>
    <property type="project" value="TreeGrafter"/>
</dbReference>
<keyword evidence="1" id="KW-0175">Coiled coil</keyword>